<sequence>MEKPFQPKVQTSGPLIEKEEKPVVRTRFGYDARDCVKSLQDVLSQSGPAATGKALHYSADLICSGGFEIWIRLIWSYVFQHVHLTSLRIFVYLQQRTAELEDHVKALDLEEVYKNAEFQHRVSELVIVVQTLPRQNKITWPKVPIETHNITWLQSVQKAKESDAVNKVWDPQQDKMILRFVANQILFACEEVNIERALFWLKWLFDEDKRVRAENKGVSSLTSNRRSGITGSKPDKSEVGYFIVAVLAEAYKDLAKRGLVRMHEEFQELINMWRGKQSRLSYKQKQECIAFMILVITEVPRWKVPAAQPLIKDPTVMSRAVQQSVRFFQEIIVKSRVNSIVPKDLVNRVKTKKAKVVVGAKSDSTEDKMRLMDEMVMEFIRR</sequence>
<proteinExistence type="predicted"/>
<dbReference type="EMBL" id="MN740799">
    <property type="protein sequence ID" value="QHU12423.1"/>
    <property type="molecule type" value="Genomic_DNA"/>
</dbReference>
<evidence type="ECO:0000313" key="1">
    <source>
        <dbReference type="EMBL" id="QHU12423.1"/>
    </source>
</evidence>
<protein>
    <submittedName>
        <fullName evidence="1">Uncharacterized protein</fullName>
    </submittedName>
</protein>
<name>A0A6C0K4P3_9ZZZZ</name>
<reference evidence="1" key="1">
    <citation type="journal article" date="2020" name="Nature">
        <title>Giant virus diversity and host interactions through global metagenomics.</title>
        <authorList>
            <person name="Schulz F."/>
            <person name="Roux S."/>
            <person name="Paez-Espino D."/>
            <person name="Jungbluth S."/>
            <person name="Walsh D.A."/>
            <person name="Denef V.J."/>
            <person name="McMahon K.D."/>
            <person name="Konstantinidis K.T."/>
            <person name="Eloe-Fadrosh E.A."/>
            <person name="Kyrpides N.C."/>
            <person name="Woyke T."/>
        </authorList>
    </citation>
    <scope>NUCLEOTIDE SEQUENCE</scope>
    <source>
        <strain evidence="1">GVMAG-S-1101171-110</strain>
    </source>
</reference>
<organism evidence="1">
    <name type="scientific">viral metagenome</name>
    <dbReference type="NCBI Taxonomy" id="1070528"/>
    <lineage>
        <taxon>unclassified sequences</taxon>
        <taxon>metagenomes</taxon>
        <taxon>organismal metagenomes</taxon>
    </lineage>
</organism>
<dbReference type="AlphaFoldDB" id="A0A6C0K4P3"/>
<accession>A0A6C0K4P3</accession>